<keyword evidence="3" id="KW-1185">Reference proteome</keyword>
<keyword evidence="1" id="KW-1133">Transmembrane helix</keyword>
<feature type="transmembrane region" description="Helical" evidence="1">
    <location>
        <begin position="89"/>
        <end position="111"/>
    </location>
</feature>
<evidence type="ECO:0000313" key="2">
    <source>
        <dbReference type="EMBL" id="KAL3628235.1"/>
    </source>
</evidence>
<sequence>MKEQLTTFRSQLEDFARKHKVTSYQSLCTLLHSDIYKNLQGKIDHGIQFTTICRCTLLCHALWLYYAFLKKNVILLISINSFECIRHALKLLSLINVGLLSLIFFVSYFAIPNHRAEVVGRIFVAVSSSCPNKEC</sequence>
<evidence type="ECO:0000313" key="3">
    <source>
        <dbReference type="Proteomes" id="UP001632038"/>
    </source>
</evidence>
<reference evidence="3" key="1">
    <citation type="journal article" date="2024" name="IScience">
        <title>Strigolactones Initiate the Formation of Haustorium-like Structures in Castilleja.</title>
        <authorList>
            <person name="Buerger M."/>
            <person name="Peterson D."/>
            <person name="Chory J."/>
        </authorList>
    </citation>
    <scope>NUCLEOTIDE SEQUENCE [LARGE SCALE GENOMIC DNA]</scope>
</reference>
<protein>
    <submittedName>
        <fullName evidence="2">Uncharacterized protein</fullName>
    </submittedName>
</protein>
<evidence type="ECO:0000256" key="1">
    <source>
        <dbReference type="SAM" id="Phobius"/>
    </source>
</evidence>
<gene>
    <name evidence="2" type="ORF">CASFOL_027281</name>
</gene>
<dbReference type="Proteomes" id="UP001632038">
    <property type="component" value="Unassembled WGS sequence"/>
</dbReference>
<dbReference type="AlphaFoldDB" id="A0ABD3CED4"/>
<keyword evidence="1" id="KW-0812">Transmembrane</keyword>
<name>A0ABD3CED4_9LAMI</name>
<comment type="caution">
    <text evidence="2">The sequence shown here is derived from an EMBL/GenBank/DDBJ whole genome shotgun (WGS) entry which is preliminary data.</text>
</comment>
<organism evidence="2 3">
    <name type="scientific">Castilleja foliolosa</name>
    <dbReference type="NCBI Taxonomy" id="1961234"/>
    <lineage>
        <taxon>Eukaryota</taxon>
        <taxon>Viridiplantae</taxon>
        <taxon>Streptophyta</taxon>
        <taxon>Embryophyta</taxon>
        <taxon>Tracheophyta</taxon>
        <taxon>Spermatophyta</taxon>
        <taxon>Magnoliopsida</taxon>
        <taxon>eudicotyledons</taxon>
        <taxon>Gunneridae</taxon>
        <taxon>Pentapetalae</taxon>
        <taxon>asterids</taxon>
        <taxon>lamiids</taxon>
        <taxon>Lamiales</taxon>
        <taxon>Orobanchaceae</taxon>
        <taxon>Pedicularideae</taxon>
        <taxon>Castillejinae</taxon>
        <taxon>Castilleja</taxon>
    </lineage>
</organism>
<dbReference type="EMBL" id="JAVIJP010000036">
    <property type="protein sequence ID" value="KAL3628235.1"/>
    <property type="molecule type" value="Genomic_DNA"/>
</dbReference>
<proteinExistence type="predicted"/>
<feature type="transmembrane region" description="Helical" evidence="1">
    <location>
        <begin position="47"/>
        <end position="68"/>
    </location>
</feature>
<accession>A0ABD3CED4</accession>
<keyword evidence="1" id="KW-0472">Membrane</keyword>